<dbReference type="CDD" id="cd16027">
    <property type="entry name" value="SGSH"/>
    <property type="match status" value="1"/>
</dbReference>
<dbReference type="PROSITE" id="PS51257">
    <property type="entry name" value="PROKAR_LIPOPROTEIN"/>
    <property type="match status" value="1"/>
</dbReference>
<dbReference type="InterPro" id="IPR052701">
    <property type="entry name" value="GAG_Ulvan_Degrading_Sulfatases"/>
</dbReference>
<accession>A0AAE3JN97</accession>
<dbReference type="InterPro" id="IPR017850">
    <property type="entry name" value="Alkaline_phosphatase_core_sf"/>
</dbReference>
<dbReference type="EMBL" id="JAKKDU010000002">
    <property type="protein sequence ID" value="MCF7567040.1"/>
    <property type="molecule type" value="Genomic_DNA"/>
</dbReference>
<proteinExistence type="predicted"/>
<dbReference type="RefSeq" id="WP_237238405.1">
    <property type="nucleotide sequence ID" value="NZ_JAKKDU010000002.1"/>
</dbReference>
<comment type="caution">
    <text evidence="2">The sequence shown here is derived from an EMBL/GenBank/DDBJ whole genome shotgun (WGS) entry which is preliminary data.</text>
</comment>
<reference evidence="2" key="1">
    <citation type="submission" date="2022-01" db="EMBL/GenBank/DDBJ databases">
        <title>Draft genome sequence of Sabulilitoribacter arenilitoris KCTC 52401.</title>
        <authorList>
            <person name="Oh J.-S."/>
        </authorList>
    </citation>
    <scope>NUCLEOTIDE SEQUENCE</scope>
    <source>
        <strain evidence="2">HMF6543</strain>
    </source>
</reference>
<protein>
    <submittedName>
        <fullName evidence="2">Sulfatase</fullName>
    </submittedName>
</protein>
<dbReference type="SUPFAM" id="SSF53649">
    <property type="entry name" value="Alkaline phosphatase-like"/>
    <property type="match status" value="1"/>
</dbReference>
<feature type="domain" description="Sulfatase N-terminal" evidence="1">
    <location>
        <begin position="31"/>
        <end position="326"/>
    </location>
</feature>
<evidence type="ECO:0000313" key="3">
    <source>
        <dbReference type="Proteomes" id="UP001199795"/>
    </source>
</evidence>
<gene>
    <name evidence="2" type="ORF">L3X37_01505</name>
</gene>
<sequence>MNIKILFFSTVLILFIFGCEKKAKDKEKKCPNILFAISDDQSYLHTSFAGSRFVNTPAFDRVAKEGIYFQNGYAGSPGCAPSRSAIVTGRHHWQNEQSGQHASSWLKKHIPFVDELAASGYAVGRTDKGVGPFQYARTKKDSLWREGDAAGPAYQVAKYDKTNDERFSSGISNSNYAENFKYFMENVRKDRPFFYWFGSFEPHVKYEQGSWKKRGKKLEDAEVPAFLPDNGIVRGDLLDYAVEIEWFDLHLQRMLDYLEEIGELDNTIVIVTSDNGMPFPRAKANTYDYGVHVPLAIRYPEGIKGGQKCNTLVGFADLAPTILEATQTEPKSMLPISGESLWSLFTSNNIEKERAVFFGRERHSSSRYQNWGYPQRSVRKGDYLYIWNVLPDRWPAGAPQGIDKETGELHPFLDIINEEEKIGENVLSDIDPTPAKRYLIKNYRDSEVQKYLLLASEKRPEFEMYNVVKDMACLENLSGKSEFTDIEGDLKKTLFNELYRTEDYRVSKDSFDTFDSYLRYFPLRSYPKPTAGVMLKNYLLD</sequence>
<dbReference type="PANTHER" id="PTHR43751:SF1">
    <property type="entry name" value="SULFATASE ATSG-RELATED"/>
    <property type="match status" value="1"/>
</dbReference>
<name>A0AAE3JN97_9FLAO</name>
<dbReference type="Proteomes" id="UP001199795">
    <property type="component" value="Unassembled WGS sequence"/>
</dbReference>
<organism evidence="2 3">
    <name type="scientific">Wocania arenilitoris</name>
    <dbReference type="NCBI Taxonomy" id="2044858"/>
    <lineage>
        <taxon>Bacteria</taxon>
        <taxon>Pseudomonadati</taxon>
        <taxon>Bacteroidota</taxon>
        <taxon>Flavobacteriia</taxon>
        <taxon>Flavobacteriales</taxon>
        <taxon>Flavobacteriaceae</taxon>
        <taxon>Wocania</taxon>
    </lineage>
</organism>
<dbReference type="Gene3D" id="3.40.720.10">
    <property type="entry name" value="Alkaline Phosphatase, subunit A"/>
    <property type="match status" value="1"/>
</dbReference>
<dbReference type="InterPro" id="IPR000917">
    <property type="entry name" value="Sulfatase_N"/>
</dbReference>
<keyword evidence="3" id="KW-1185">Reference proteome</keyword>
<evidence type="ECO:0000259" key="1">
    <source>
        <dbReference type="Pfam" id="PF00884"/>
    </source>
</evidence>
<evidence type="ECO:0000313" key="2">
    <source>
        <dbReference type="EMBL" id="MCF7567040.1"/>
    </source>
</evidence>
<dbReference type="Pfam" id="PF00884">
    <property type="entry name" value="Sulfatase"/>
    <property type="match status" value="1"/>
</dbReference>
<dbReference type="AlphaFoldDB" id="A0AAE3JN97"/>
<dbReference type="PANTHER" id="PTHR43751">
    <property type="entry name" value="SULFATASE"/>
    <property type="match status" value="1"/>
</dbReference>